<sequence>MLAGRAGTRLADALATPVGRSTLLRQIRAVPEKALGVLSRRVVDAGDGWVAAECGVAAVVVVGVQEVCQGFGAFGVAGVGPLVGPSVEQGAVEAFDLPLVWGR</sequence>
<accession>A0ABP6Z3L4</accession>
<dbReference type="EMBL" id="BAABCE010000047">
    <property type="protein sequence ID" value="GAA3597374.1"/>
    <property type="molecule type" value="Genomic_DNA"/>
</dbReference>
<reference evidence="2" key="1">
    <citation type="journal article" date="2019" name="Int. J. Syst. Evol. Microbiol.">
        <title>The Global Catalogue of Microorganisms (GCM) 10K type strain sequencing project: providing services to taxonomists for standard genome sequencing and annotation.</title>
        <authorList>
            <consortium name="The Broad Institute Genomics Platform"/>
            <consortium name="The Broad Institute Genome Sequencing Center for Infectious Disease"/>
            <person name="Wu L."/>
            <person name="Ma J."/>
        </authorList>
    </citation>
    <scope>NUCLEOTIDE SEQUENCE [LARGE SCALE GENOMIC DNA]</scope>
    <source>
        <strain evidence="2">JCM 17656</strain>
    </source>
</reference>
<keyword evidence="2" id="KW-1185">Reference proteome</keyword>
<name>A0ABP6Z3L4_9ACTN</name>
<comment type="caution">
    <text evidence="1">The sequence shown here is derived from an EMBL/GenBank/DDBJ whole genome shotgun (WGS) entry which is preliminary data.</text>
</comment>
<organism evidence="1 2">
    <name type="scientific">Streptomyces osmaniensis</name>
    <dbReference type="NCBI Taxonomy" id="593134"/>
    <lineage>
        <taxon>Bacteria</taxon>
        <taxon>Bacillati</taxon>
        <taxon>Actinomycetota</taxon>
        <taxon>Actinomycetes</taxon>
        <taxon>Kitasatosporales</taxon>
        <taxon>Streptomycetaceae</taxon>
        <taxon>Streptomyces</taxon>
    </lineage>
</organism>
<dbReference type="Proteomes" id="UP001500707">
    <property type="component" value="Unassembled WGS sequence"/>
</dbReference>
<evidence type="ECO:0000313" key="1">
    <source>
        <dbReference type="EMBL" id="GAA3597374.1"/>
    </source>
</evidence>
<gene>
    <name evidence="1" type="ORF">GCM10022295_92460</name>
</gene>
<protein>
    <submittedName>
        <fullName evidence="1">Uncharacterized protein</fullName>
    </submittedName>
</protein>
<proteinExistence type="predicted"/>
<evidence type="ECO:0000313" key="2">
    <source>
        <dbReference type="Proteomes" id="UP001500707"/>
    </source>
</evidence>